<comment type="caution">
    <text evidence="4">The sequence shown here is derived from an EMBL/GenBank/DDBJ whole genome shotgun (WGS) entry which is preliminary data.</text>
</comment>
<dbReference type="InterPro" id="IPR000529">
    <property type="entry name" value="Ribosomal_bS6"/>
</dbReference>
<protein>
    <recommendedName>
        <fullName evidence="2 3">Small ribosomal subunit protein bS6</fullName>
    </recommendedName>
</protein>
<dbReference type="GO" id="GO:0070181">
    <property type="term" value="F:small ribosomal subunit rRNA binding"/>
    <property type="evidence" value="ECO:0007669"/>
    <property type="project" value="TreeGrafter"/>
</dbReference>
<sequence>MEDKAECWYTTTVMSYELVVVLDGEATAAKKKSVRVSVEKTLKVFKGKVVDFSDWGVKTLAYKIGKSKTGVFLLYDLELEANAARELGLKLRLNEDIIRYLLIKQEGKKVKE</sequence>
<dbReference type="InterPro" id="IPR035980">
    <property type="entry name" value="Ribosomal_bS6_sf"/>
</dbReference>
<dbReference type="GO" id="GO:0005840">
    <property type="term" value="C:ribosome"/>
    <property type="evidence" value="ECO:0007669"/>
    <property type="project" value="UniProtKB-KW"/>
</dbReference>
<dbReference type="Pfam" id="PF01250">
    <property type="entry name" value="Ribosomal_S6"/>
    <property type="match status" value="1"/>
</dbReference>
<dbReference type="GO" id="GO:0005737">
    <property type="term" value="C:cytoplasm"/>
    <property type="evidence" value="ECO:0007669"/>
    <property type="project" value="UniProtKB-ARBA"/>
</dbReference>
<dbReference type="NCBIfam" id="TIGR00166">
    <property type="entry name" value="S6"/>
    <property type="match status" value="1"/>
</dbReference>
<reference evidence="4 5" key="1">
    <citation type="journal article" date="2015" name="Nature">
        <title>rRNA introns, odd ribosomes, and small enigmatic genomes across a large radiation of phyla.</title>
        <authorList>
            <person name="Brown C.T."/>
            <person name="Hug L.A."/>
            <person name="Thomas B.C."/>
            <person name="Sharon I."/>
            <person name="Castelle C.J."/>
            <person name="Singh A."/>
            <person name="Wilkins M.J."/>
            <person name="Williams K.H."/>
            <person name="Banfield J.F."/>
        </authorList>
    </citation>
    <scope>NUCLEOTIDE SEQUENCE [LARGE SCALE GENOMIC DNA]</scope>
</reference>
<name>A0A0G1DHB5_9BACT</name>
<dbReference type="Gene3D" id="3.30.70.60">
    <property type="match status" value="1"/>
</dbReference>
<dbReference type="HAMAP" id="MF_00360">
    <property type="entry name" value="Ribosomal_bS6"/>
    <property type="match status" value="1"/>
</dbReference>
<organism evidence="4 5">
    <name type="scientific">Candidatus Woesebacteria bacterium GW2011_GWB1_43_14</name>
    <dbReference type="NCBI Taxonomy" id="1618578"/>
    <lineage>
        <taxon>Bacteria</taxon>
        <taxon>Candidatus Woeseibacteriota</taxon>
    </lineage>
</organism>
<dbReference type="SUPFAM" id="SSF54995">
    <property type="entry name" value="Ribosomal protein S6"/>
    <property type="match status" value="1"/>
</dbReference>
<dbReference type="InterPro" id="IPR020814">
    <property type="entry name" value="Ribosomal_S6_plastid/chlpt"/>
</dbReference>
<dbReference type="PANTHER" id="PTHR21011:SF1">
    <property type="entry name" value="SMALL RIBOSOMAL SUBUNIT PROTEIN BS6M"/>
    <property type="match status" value="1"/>
</dbReference>
<dbReference type="CDD" id="cd00473">
    <property type="entry name" value="bS6"/>
    <property type="match status" value="1"/>
</dbReference>
<dbReference type="AlphaFoldDB" id="A0A0G1DHB5"/>
<comment type="similarity">
    <text evidence="1 3">Belongs to the bacterial ribosomal protein bS6 family.</text>
</comment>
<evidence type="ECO:0000313" key="5">
    <source>
        <dbReference type="Proteomes" id="UP000034090"/>
    </source>
</evidence>
<keyword evidence="3" id="KW-0687">Ribonucleoprotein</keyword>
<dbReference type="GO" id="GO:0003735">
    <property type="term" value="F:structural constituent of ribosome"/>
    <property type="evidence" value="ECO:0007669"/>
    <property type="project" value="InterPro"/>
</dbReference>
<dbReference type="PANTHER" id="PTHR21011">
    <property type="entry name" value="MITOCHONDRIAL 28S RIBOSOMAL PROTEIN S6"/>
    <property type="match status" value="1"/>
</dbReference>
<dbReference type="GO" id="GO:0006412">
    <property type="term" value="P:translation"/>
    <property type="evidence" value="ECO:0007669"/>
    <property type="project" value="UniProtKB-UniRule"/>
</dbReference>
<gene>
    <name evidence="3" type="primary">rpsF</name>
    <name evidence="4" type="ORF">UV74_C0013G0109</name>
</gene>
<dbReference type="GO" id="GO:1990904">
    <property type="term" value="C:ribonucleoprotein complex"/>
    <property type="evidence" value="ECO:0007669"/>
    <property type="project" value="UniProtKB-KW"/>
</dbReference>
<dbReference type="InterPro" id="IPR014717">
    <property type="entry name" value="Transl_elong_EF1B/ribsomal_bS6"/>
</dbReference>
<evidence type="ECO:0000256" key="1">
    <source>
        <dbReference type="ARBA" id="ARBA00009512"/>
    </source>
</evidence>
<keyword evidence="3" id="KW-0694">RNA-binding</keyword>
<evidence type="ECO:0000256" key="3">
    <source>
        <dbReference type="HAMAP-Rule" id="MF_00360"/>
    </source>
</evidence>
<keyword evidence="3 4" id="KW-0689">Ribosomal protein</keyword>
<accession>A0A0G1DHB5</accession>
<comment type="function">
    <text evidence="3">Binds together with bS18 to 16S ribosomal RNA.</text>
</comment>
<proteinExistence type="inferred from homology"/>
<dbReference type="Proteomes" id="UP000034090">
    <property type="component" value="Unassembled WGS sequence"/>
</dbReference>
<evidence type="ECO:0000256" key="2">
    <source>
        <dbReference type="ARBA" id="ARBA00035294"/>
    </source>
</evidence>
<keyword evidence="3" id="KW-0699">rRNA-binding</keyword>
<dbReference type="STRING" id="1618578.UV74_C0013G0109"/>
<dbReference type="EMBL" id="LCFQ01000013">
    <property type="protein sequence ID" value="KKS96987.1"/>
    <property type="molecule type" value="Genomic_DNA"/>
</dbReference>
<evidence type="ECO:0000313" key="4">
    <source>
        <dbReference type="EMBL" id="KKS96987.1"/>
    </source>
</evidence>